<dbReference type="EMBL" id="RBIL01000001">
    <property type="protein sequence ID" value="RKQ93912.1"/>
    <property type="molecule type" value="Genomic_DNA"/>
</dbReference>
<reference evidence="6 7" key="1">
    <citation type="submission" date="2018-10" db="EMBL/GenBank/DDBJ databases">
        <title>Genomic Encyclopedia of Archaeal and Bacterial Type Strains, Phase II (KMG-II): from individual species to whole genera.</title>
        <authorList>
            <person name="Goeker M."/>
        </authorList>
    </citation>
    <scope>NUCLEOTIDE SEQUENCE [LARGE SCALE GENOMIC DNA]</scope>
    <source>
        <strain evidence="6 7">DSM 14954</strain>
    </source>
</reference>
<evidence type="ECO:0000256" key="1">
    <source>
        <dbReference type="ARBA" id="ARBA00023015"/>
    </source>
</evidence>
<evidence type="ECO:0000256" key="2">
    <source>
        <dbReference type="ARBA" id="ARBA00023082"/>
    </source>
</evidence>
<dbReference type="Gene3D" id="1.10.10.10">
    <property type="entry name" value="Winged helix-like DNA-binding domain superfamily/Winged helix DNA-binding domain"/>
    <property type="match status" value="2"/>
</dbReference>
<dbReference type="InterPro" id="IPR014284">
    <property type="entry name" value="RNA_pol_sigma-70_dom"/>
</dbReference>
<dbReference type="InterPro" id="IPR007630">
    <property type="entry name" value="RNA_pol_sigma70_r4"/>
</dbReference>
<dbReference type="InterPro" id="IPR036388">
    <property type="entry name" value="WH-like_DNA-bd_sf"/>
</dbReference>
<dbReference type="NCBIfam" id="TIGR02937">
    <property type="entry name" value="sigma70-ECF"/>
    <property type="match status" value="1"/>
</dbReference>
<dbReference type="InterPro" id="IPR050239">
    <property type="entry name" value="Sigma-70_RNA_pol_init_factors"/>
</dbReference>
<evidence type="ECO:0000313" key="7">
    <source>
        <dbReference type="Proteomes" id="UP000278962"/>
    </source>
</evidence>
<dbReference type="Pfam" id="PF04539">
    <property type="entry name" value="Sigma70_r3"/>
    <property type="match status" value="1"/>
</dbReference>
<keyword evidence="3" id="KW-0238">DNA-binding</keyword>
<dbReference type="SUPFAM" id="SSF88659">
    <property type="entry name" value="Sigma3 and sigma4 domains of RNA polymerase sigma factors"/>
    <property type="match status" value="2"/>
</dbReference>
<keyword evidence="4" id="KW-0804">Transcription</keyword>
<comment type="caution">
    <text evidence="6">The sequence shown here is derived from an EMBL/GenBank/DDBJ whole genome shotgun (WGS) entry which is preliminary data.</text>
</comment>
<dbReference type="RefSeq" id="WP_121252453.1">
    <property type="nucleotide sequence ID" value="NZ_RBIL01000001.1"/>
</dbReference>
<dbReference type="InterPro" id="IPR013324">
    <property type="entry name" value="RNA_pol_sigma_r3/r4-like"/>
</dbReference>
<dbReference type="Gene3D" id="1.10.601.10">
    <property type="entry name" value="RNA Polymerase Primary Sigma Factor"/>
    <property type="match status" value="2"/>
</dbReference>
<evidence type="ECO:0000313" key="6">
    <source>
        <dbReference type="EMBL" id="RKQ93912.1"/>
    </source>
</evidence>
<dbReference type="InterPro" id="IPR000943">
    <property type="entry name" value="RNA_pol_sigma70"/>
</dbReference>
<sequence length="353" mass="39520">MATERDAYSTGPIAALIDRGEERGCVDLKEVDELAQALELEDEDLGALYEQLHARHIELRDDCTRQDAPEAPIDDAHFATVTTDTLQLFLNEIGRHRLLTPAEEIDLAKRIERGDLGAKDRMINANLRLVVSIAKKYQGSELTLLDLIQEGILGLIRAVEKFDWRRGYRFSTYATWWIRQAVERGMDAKARTIKLPINLVRTQRKVARAENALSLKLDRAPTDEEIAKQAEISLEDLLALRDAARTVTSLDRPLGEGEDAAFGDLLASDGPAPEDVVHVSLREETLKRALLELPDRERTVVALRYGIDGGEPTPLREIGRQLGITPERVRQIESKALGRLGRMRELAALRQAA</sequence>
<dbReference type="GO" id="GO:0006352">
    <property type="term" value="P:DNA-templated transcription initiation"/>
    <property type="evidence" value="ECO:0007669"/>
    <property type="project" value="InterPro"/>
</dbReference>
<evidence type="ECO:0000259" key="5">
    <source>
        <dbReference type="PROSITE" id="PS00715"/>
    </source>
</evidence>
<gene>
    <name evidence="6" type="ORF">C8N24_3787</name>
</gene>
<keyword evidence="2" id="KW-0731">Sigma factor</keyword>
<keyword evidence="1" id="KW-0805">Transcription regulation</keyword>
<dbReference type="Pfam" id="PF04545">
    <property type="entry name" value="Sigma70_r4"/>
    <property type="match status" value="1"/>
</dbReference>
<dbReference type="PANTHER" id="PTHR30603:SF67">
    <property type="entry name" value="RNA POLYMERASE SIGMA FACTOR RPOS"/>
    <property type="match status" value="1"/>
</dbReference>
<dbReference type="GO" id="GO:0003677">
    <property type="term" value="F:DNA binding"/>
    <property type="evidence" value="ECO:0007669"/>
    <property type="project" value="UniProtKB-KW"/>
</dbReference>
<organism evidence="6 7">
    <name type="scientific">Solirubrobacter pauli</name>
    <dbReference type="NCBI Taxonomy" id="166793"/>
    <lineage>
        <taxon>Bacteria</taxon>
        <taxon>Bacillati</taxon>
        <taxon>Actinomycetota</taxon>
        <taxon>Thermoleophilia</taxon>
        <taxon>Solirubrobacterales</taxon>
        <taxon>Solirubrobacteraceae</taxon>
        <taxon>Solirubrobacter</taxon>
    </lineage>
</organism>
<dbReference type="InterPro" id="IPR013325">
    <property type="entry name" value="RNA_pol_sigma_r2"/>
</dbReference>
<name>A0A660LFP3_9ACTN</name>
<dbReference type="InterPro" id="IPR007627">
    <property type="entry name" value="RNA_pol_sigma70_r2"/>
</dbReference>
<keyword evidence="7" id="KW-1185">Reference proteome</keyword>
<dbReference type="Pfam" id="PF00140">
    <property type="entry name" value="Sigma70_r1_2"/>
    <property type="match status" value="1"/>
</dbReference>
<dbReference type="InterPro" id="IPR007624">
    <property type="entry name" value="RNA_pol_sigma70_r3"/>
</dbReference>
<dbReference type="Proteomes" id="UP000278962">
    <property type="component" value="Unassembled WGS sequence"/>
</dbReference>
<feature type="domain" description="RNA polymerase sigma-70" evidence="5">
    <location>
        <begin position="146"/>
        <end position="159"/>
    </location>
</feature>
<dbReference type="InterPro" id="IPR009042">
    <property type="entry name" value="RNA_pol_sigma70_r1_2"/>
</dbReference>
<dbReference type="PROSITE" id="PS00715">
    <property type="entry name" value="SIGMA70_1"/>
    <property type="match status" value="1"/>
</dbReference>
<dbReference type="OrthoDB" id="9809557at2"/>
<proteinExistence type="predicted"/>
<evidence type="ECO:0000256" key="3">
    <source>
        <dbReference type="ARBA" id="ARBA00023125"/>
    </source>
</evidence>
<evidence type="ECO:0000256" key="4">
    <source>
        <dbReference type="ARBA" id="ARBA00023163"/>
    </source>
</evidence>
<dbReference type="PANTHER" id="PTHR30603">
    <property type="entry name" value="RNA POLYMERASE SIGMA FACTOR RPO"/>
    <property type="match status" value="1"/>
</dbReference>
<dbReference type="SUPFAM" id="SSF88946">
    <property type="entry name" value="Sigma2 domain of RNA polymerase sigma factors"/>
    <property type="match status" value="1"/>
</dbReference>
<dbReference type="CDD" id="cd06171">
    <property type="entry name" value="Sigma70_r4"/>
    <property type="match status" value="1"/>
</dbReference>
<dbReference type="AlphaFoldDB" id="A0A660LFP3"/>
<accession>A0A660LFP3</accession>
<protein>
    <submittedName>
        <fullName evidence="6">RNA polymerase primary sigma factor</fullName>
    </submittedName>
</protein>
<dbReference type="Pfam" id="PF04542">
    <property type="entry name" value="Sigma70_r2"/>
    <property type="match status" value="1"/>
</dbReference>
<dbReference type="GO" id="GO:0016987">
    <property type="term" value="F:sigma factor activity"/>
    <property type="evidence" value="ECO:0007669"/>
    <property type="project" value="UniProtKB-KW"/>
</dbReference>
<dbReference type="PRINTS" id="PR00046">
    <property type="entry name" value="SIGMA70FCT"/>
</dbReference>